<keyword evidence="2" id="KW-1185">Reference proteome</keyword>
<comment type="caution">
    <text evidence="1">The sequence shown here is derived from an EMBL/GenBank/DDBJ whole genome shotgun (WGS) entry which is preliminary data.</text>
</comment>
<name>A0AAV4SYY3_9ARAC</name>
<organism evidence="1 2">
    <name type="scientific">Caerostris darwini</name>
    <dbReference type="NCBI Taxonomy" id="1538125"/>
    <lineage>
        <taxon>Eukaryota</taxon>
        <taxon>Metazoa</taxon>
        <taxon>Ecdysozoa</taxon>
        <taxon>Arthropoda</taxon>
        <taxon>Chelicerata</taxon>
        <taxon>Arachnida</taxon>
        <taxon>Araneae</taxon>
        <taxon>Araneomorphae</taxon>
        <taxon>Entelegynae</taxon>
        <taxon>Araneoidea</taxon>
        <taxon>Araneidae</taxon>
        <taxon>Caerostris</taxon>
    </lineage>
</organism>
<gene>
    <name evidence="1" type="ORF">CDAR_416321</name>
</gene>
<accession>A0AAV4SYY3</accession>
<evidence type="ECO:0000313" key="2">
    <source>
        <dbReference type="Proteomes" id="UP001054837"/>
    </source>
</evidence>
<sequence>MGLRGVHVALFGISGLPFRMALRKDSNWMLTLKRWKDSKESHKAPRKDSNWMFIGLKEMEGFERVFTRDILRLFGQIVSSVSGKLHFSLKRENVPQINRTAKEDKMLSPKSINLRFCGHFLFHTLFFPFRGNVAEAFVPEERRRFFDGVERRLCGFVRDFGNALSKGSE</sequence>
<proteinExistence type="predicted"/>
<protein>
    <submittedName>
        <fullName evidence="1">Uncharacterized protein</fullName>
    </submittedName>
</protein>
<evidence type="ECO:0000313" key="1">
    <source>
        <dbReference type="EMBL" id="GIY36828.1"/>
    </source>
</evidence>
<dbReference type="AlphaFoldDB" id="A0AAV4SYY3"/>
<dbReference type="EMBL" id="BPLQ01008371">
    <property type="protein sequence ID" value="GIY36828.1"/>
    <property type="molecule type" value="Genomic_DNA"/>
</dbReference>
<reference evidence="1 2" key="1">
    <citation type="submission" date="2021-06" db="EMBL/GenBank/DDBJ databases">
        <title>Caerostris darwini draft genome.</title>
        <authorList>
            <person name="Kono N."/>
            <person name="Arakawa K."/>
        </authorList>
    </citation>
    <scope>NUCLEOTIDE SEQUENCE [LARGE SCALE GENOMIC DNA]</scope>
</reference>
<dbReference type="Proteomes" id="UP001054837">
    <property type="component" value="Unassembled WGS sequence"/>
</dbReference>